<dbReference type="Proteomes" id="UP000237662">
    <property type="component" value="Unassembled WGS sequence"/>
</dbReference>
<accession>A0A2S6I1Q9</accession>
<dbReference type="NCBIfam" id="TIGR04183">
    <property type="entry name" value="Por_Secre_tail"/>
    <property type="match status" value="1"/>
</dbReference>
<evidence type="ECO:0000259" key="1">
    <source>
        <dbReference type="Pfam" id="PF18962"/>
    </source>
</evidence>
<keyword evidence="3" id="KW-1185">Reference proteome</keyword>
<gene>
    <name evidence="2" type="ORF">CLV84_1981</name>
</gene>
<protein>
    <submittedName>
        <fullName evidence="2">Putative secreted protein (Por secretion system target)</fullName>
    </submittedName>
</protein>
<evidence type="ECO:0000313" key="2">
    <source>
        <dbReference type="EMBL" id="PPK85090.1"/>
    </source>
</evidence>
<comment type="caution">
    <text evidence="2">The sequence shown here is derived from an EMBL/GenBank/DDBJ whole genome shotgun (WGS) entry which is preliminary data.</text>
</comment>
<name>A0A2S6I1Q9_9BACT</name>
<dbReference type="EMBL" id="PTJC01000006">
    <property type="protein sequence ID" value="PPK85090.1"/>
    <property type="molecule type" value="Genomic_DNA"/>
</dbReference>
<dbReference type="InterPro" id="IPR026444">
    <property type="entry name" value="Secre_tail"/>
</dbReference>
<proteinExistence type="predicted"/>
<feature type="domain" description="Secretion system C-terminal sorting" evidence="1">
    <location>
        <begin position="168"/>
        <end position="233"/>
    </location>
</feature>
<evidence type="ECO:0000313" key="3">
    <source>
        <dbReference type="Proteomes" id="UP000237662"/>
    </source>
</evidence>
<dbReference type="Pfam" id="PF18962">
    <property type="entry name" value="Por_Secre_tail"/>
    <property type="match status" value="1"/>
</dbReference>
<organism evidence="2 3">
    <name type="scientific">Neolewinella xylanilytica</name>
    <dbReference type="NCBI Taxonomy" id="1514080"/>
    <lineage>
        <taxon>Bacteria</taxon>
        <taxon>Pseudomonadati</taxon>
        <taxon>Bacteroidota</taxon>
        <taxon>Saprospiria</taxon>
        <taxon>Saprospirales</taxon>
        <taxon>Lewinellaceae</taxon>
        <taxon>Neolewinella</taxon>
    </lineage>
</organism>
<sequence length="246" mass="26894">MLPLLTLLSCLTLAAQNGAALRVEPAEISKVIRVDNIDEDFEDVSTVVVTNNSGRTIQLLRENVVRESPRSWSYTALDRASRTTPYVVSADDRQQGRQISLRPGESATFFVVLRPEGIAGTGTTELRFSDLTFPGTTLASASISTTVARQDSQTDPPGSTEAATTVRLYPNPATDRFFVETPRSVRLGRVEVTNTLGRRIKSFSGESGADGFDIATLPDGLYLISIFDDSGRKLRTLRLLHRRFGA</sequence>
<reference evidence="2 3" key="1">
    <citation type="submission" date="2018-02" db="EMBL/GenBank/DDBJ databases">
        <title>Genomic Encyclopedia of Archaeal and Bacterial Type Strains, Phase II (KMG-II): from individual species to whole genera.</title>
        <authorList>
            <person name="Goeker M."/>
        </authorList>
    </citation>
    <scope>NUCLEOTIDE SEQUENCE [LARGE SCALE GENOMIC DNA]</scope>
    <source>
        <strain evidence="2 3">DSM 29526</strain>
    </source>
</reference>
<dbReference type="AlphaFoldDB" id="A0A2S6I1Q9"/>